<proteinExistence type="inferred from homology"/>
<evidence type="ECO:0000256" key="2">
    <source>
        <dbReference type="ARBA" id="ARBA00022618"/>
    </source>
</evidence>
<keyword evidence="5" id="KW-0131">Cell cycle</keyword>
<protein>
    <recommendedName>
        <fullName evidence="6">DOC domain-containing protein</fullName>
    </recommendedName>
</protein>
<evidence type="ECO:0000256" key="1">
    <source>
        <dbReference type="ARBA" id="ARBA00006762"/>
    </source>
</evidence>
<evidence type="ECO:0000256" key="3">
    <source>
        <dbReference type="ARBA" id="ARBA00022776"/>
    </source>
</evidence>
<dbReference type="PANTHER" id="PTHR12936">
    <property type="entry name" value="ANAPHASE-PROMOTING COMPLEX 10"/>
    <property type="match status" value="1"/>
</dbReference>
<dbReference type="GO" id="GO:0070979">
    <property type="term" value="P:protein K11-linked ubiquitination"/>
    <property type="evidence" value="ECO:0007669"/>
    <property type="project" value="TreeGrafter"/>
</dbReference>
<dbReference type="SMART" id="SM01337">
    <property type="entry name" value="APC10"/>
    <property type="match status" value="1"/>
</dbReference>
<evidence type="ECO:0000256" key="5">
    <source>
        <dbReference type="ARBA" id="ARBA00023306"/>
    </source>
</evidence>
<dbReference type="GO" id="GO:0031145">
    <property type="term" value="P:anaphase-promoting complex-dependent catabolic process"/>
    <property type="evidence" value="ECO:0007669"/>
    <property type="project" value="InterPro"/>
</dbReference>
<feature type="domain" description="DOC" evidence="6">
    <location>
        <begin position="54"/>
        <end position="233"/>
    </location>
</feature>
<evidence type="ECO:0000313" key="7">
    <source>
        <dbReference type="EMBL" id="CAD9287893.1"/>
    </source>
</evidence>
<dbReference type="Pfam" id="PF03256">
    <property type="entry name" value="ANAPC10"/>
    <property type="match status" value="1"/>
</dbReference>
<gene>
    <name evidence="7" type="ORF">SSP0437_LOCUS1399</name>
</gene>
<dbReference type="InterPro" id="IPR004939">
    <property type="entry name" value="APC_su10/DOC_dom"/>
</dbReference>
<dbReference type="SUPFAM" id="SSF49785">
    <property type="entry name" value="Galactose-binding domain-like"/>
    <property type="match status" value="1"/>
</dbReference>
<keyword evidence="2" id="KW-0132">Cell division</keyword>
<accession>A0A7S1YAW7</accession>
<dbReference type="InterPro" id="IPR008979">
    <property type="entry name" value="Galactose-bd-like_sf"/>
</dbReference>
<name>A0A7S1YAW7_9EUKA</name>
<reference evidence="7" key="1">
    <citation type="submission" date="2021-01" db="EMBL/GenBank/DDBJ databases">
        <authorList>
            <person name="Corre E."/>
            <person name="Pelletier E."/>
            <person name="Niang G."/>
            <person name="Scheremetjew M."/>
            <person name="Finn R."/>
            <person name="Kale V."/>
            <person name="Holt S."/>
            <person name="Cochrane G."/>
            <person name="Meng A."/>
            <person name="Brown T."/>
            <person name="Cohen L."/>
        </authorList>
    </citation>
    <scope>NUCLEOTIDE SEQUENCE</scope>
    <source>
        <strain evidence="7">ATCC 50979</strain>
    </source>
</reference>
<dbReference type="CDD" id="cd08366">
    <property type="entry name" value="APC10"/>
    <property type="match status" value="1"/>
</dbReference>
<evidence type="ECO:0000256" key="4">
    <source>
        <dbReference type="ARBA" id="ARBA00022786"/>
    </source>
</evidence>
<keyword evidence="4" id="KW-0833">Ubl conjugation pathway</keyword>
<dbReference type="GO" id="GO:0005680">
    <property type="term" value="C:anaphase-promoting complex"/>
    <property type="evidence" value="ECO:0007669"/>
    <property type="project" value="InterPro"/>
</dbReference>
<comment type="similarity">
    <text evidence="1">Belongs to the APC10 family.</text>
</comment>
<dbReference type="GO" id="GO:0051301">
    <property type="term" value="P:cell division"/>
    <property type="evidence" value="ECO:0007669"/>
    <property type="project" value="UniProtKB-KW"/>
</dbReference>
<dbReference type="PANTHER" id="PTHR12936:SF0">
    <property type="entry name" value="ANAPHASE-PROMOTING COMPLEX SUBUNIT 10"/>
    <property type="match status" value="1"/>
</dbReference>
<dbReference type="InterPro" id="IPR016901">
    <property type="entry name" value="APC10/Doc1"/>
</dbReference>
<dbReference type="AlphaFoldDB" id="A0A7S1YAW7"/>
<organism evidence="7">
    <name type="scientific">Sexangularia sp. CB-2014</name>
    <dbReference type="NCBI Taxonomy" id="1486929"/>
    <lineage>
        <taxon>Eukaryota</taxon>
        <taxon>Amoebozoa</taxon>
        <taxon>Tubulinea</taxon>
        <taxon>Elardia</taxon>
        <taxon>Arcellinida</taxon>
        <taxon>Arcellinida incertae sedis</taxon>
        <taxon>Sexangularia</taxon>
    </lineage>
</organism>
<sequence length="233" mass="24967">MLPGFTLRNTLVRNALGNLDDRGSGASVGSAEGQVWAWDRSRLASGSGGPRGGDGDASLPQTTTVLDHLPLALAAREVGHSAIFSVSSAKAGHGVQCLRDGALDTYWQSDGVLPHFVSLSFTRREIVTGLALYVDVHTDDSYTPARLRVSGSAGAGDVHDEVTEEVSMPVGWIYLPLPDWRVRALQLSIFMNHENGRDSNIRQLKVFGARPPSAQPVLPPLTHSTMTAFTALR</sequence>
<dbReference type="Gene3D" id="2.60.120.260">
    <property type="entry name" value="Galactose-binding domain-like"/>
    <property type="match status" value="1"/>
</dbReference>
<dbReference type="PROSITE" id="PS51284">
    <property type="entry name" value="DOC"/>
    <property type="match status" value="1"/>
</dbReference>
<evidence type="ECO:0000259" key="6">
    <source>
        <dbReference type="PROSITE" id="PS51284"/>
    </source>
</evidence>
<keyword evidence="3" id="KW-0498">Mitosis</keyword>
<dbReference type="EMBL" id="HBGL01001824">
    <property type="protein sequence ID" value="CAD9287893.1"/>
    <property type="molecule type" value="Transcribed_RNA"/>
</dbReference>